<organism evidence="2 3">
    <name type="scientific">Streptomyces capitiformicae</name>
    <dbReference type="NCBI Taxonomy" id="2014920"/>
    <lineage>
        <taxon>Bacteria</taxon>
        <taxon>Bacillati</taxon>
        <taxon>Actinomycetota</taxon>
        <taxon>Actinomycetes</taxon>
        <taxon>Kitasatosporales</taxon>
        <taxon>Streptomycetaceae</taxon>
        <taxon>Streptomyces</taxon>
    </lineage>
</organism>
<comment type="caution">
    <text evidence="2">The sequence shown here is derived from an EMBL/GenBank/DDBJ whole genome shotgun (WGS) entry which is preliminary data.</text>
</comment>
<dbReference type="Proteomes" id="UP000603227">
    <property type="component" value="Unassembled WGS sequence"/>
</dbReference>
<reference evidence="2" key="2">
    <citation type="submission" date="2020-09" db="EMBL/GenBank/DDBJ databases">
        <authorList>
            <person name="Sun Q."/>
            <person name="Zhou Y."/>
        </authorList>
    </citation>
    <scope>NUCLEOTIDE SEQUENCE</scope>
    <source>
        <strain evidence="2">CGMCC 4.7403</strain>
    </source>
</reference>
<keyword evidence="3" id="KW-1185">Reference proteome</keyword>
<feature type="transmembrane region" description="Helical" evidence="1">
    <location>
        <begin position="41"/>
        <end position="67"/>
    </location>
</feature>
<keyword evidence="1" id="KW-1133">Transmembrane helix</keyword>
<accession>A0A919DRG3</accession>
<reference evidence="2" key="1">
    <citation type="journal article" date="2014" name="Int. J. Syst. Evol. Microbiol.">
        <title>Complete genome sequence of Corynebacterium casei LMG S-19264T (=DSM 44701T), isolated from a smear-ripened cheese.</title>
        <authorList>
            <consortium name="US DOE Joint Genome Institute (JGI-PGF)"/>
            <person name="Walter F."/>
            <person name="Albersmeier A."/>
            <person name="Kalinowski J."/>
            <person name="Ruckert C."/>
        </authorList>
    </citation>
    <scope>NUCLEOTIDE SEQUENCE</scope>
    <source>
        <strain evidence="2">CGMCC 4.7403</strain>
    </source>
</reference>
<name>A0A919DRG3_9ACTN</name>
<gene>
    <name evidence="2" type="ORF">GCM10017771_93340</name>
</gene>
<protein>
    <submittedName>
        <fullName evidence="2">Uncharacterized protein</fullName>
    </submittedName>
</protein>
<evidence type="ECO:0000313" key="3">
    <source>
        <dbReference type="Proteomes" id="UP000603227"/>
    </source>
</evidence>
<keyword evidence="1" id="KW-0472">Membrane</keyword>
<keyword evidence="1" id="KW-0812">Transmembrane</keyword>
<evidence type="ECO:0000313" key="2">
    <source>
        <dbReference type="EMBL" id="GHE69599.1"/>
    </source>
</evidence>
<dbReference type="EMBL" id="BNAT01000074">
    <property type="protein sequence ID" value="GHE69599.1"/>
    <property type="molecule type" value="Genomic_DNA"/>
</dbReference>
<dbReference type="AlphaFoldDB" id="A0A919DRG3"/>
<dbReference type="RefSeq" id="WP_189788460.1">
    <property type="nucleotide sequence ID" value="NZ_BNAT01000074.1"/>
</dbReference>
<proteinExistence type="predicted"/>
<evidence type="ECO:0000256" key="1">
    <source>
        <dbReference type="SAM" id="Phobius"/>
    </source>
</evidence>
<sequence>MALAVCYAGKAPTLTSALTVSTFNLGTANGSWLAGLTLDTGLGAIGPAVVGTAIAALTLIPTIALALRRDHRAGSPGPLARGAAPVHADQA</sequence>